<dbReference type="OrthoDB" id="9798386at2"/>
<dbReference type="EMBL" id="CP041666">
    <property type="protein sequence ID" value="QDP39479.1"/>
    <property type="molecule type" value="Genomic_DNA"/>
</dbReference>
<dbReference type="Pfam" id="PF00082">
    <property type="entry name" value="Peptidase_S8"/>
    <property type="match status" value="1"/>
</dbReference>
<evidence type="ECO:0000313" key="7">
    <source>
        <dbReference type="EMBL" id="QDP39479.1"/>
    </source>
</evidence>
<comment type="caution">
    <text evidence="5">Lacks conserved residue(s) required for the propagation of feature annotation.</text>
</comment>
<dbReference type="Gene3D" id="3.40.50.200">
    <property type="entry name" value="Peptidase S8/S53 domain"/>
    <property type="match status" value="1"/>
</dbReference>
<dbReference type="InterPro" id="IPR015500">
    <property type="entry name" value="Peptidase_S8_subtilisin-rel"/>
</dbReference>
<dbReference type="InterPro" id="IPR023827">
    <property type="entry name" value="Peptidase_S8_Asp-AS"/>
</dbReference>
<proteinExistence type="inferred from homology"/>
<feature type="domain" description="Peptidase S8/S53" evidence="6">
    <location>
        <begin position="12"/>
        <end position="81"/>
    </location>
</feature>
<evidence type="ECO:0000256" key="2">
    <source>
        <dbReference type="ARBA" id="ARBA00022670"/>
    </source>
</evidence>
<evidence type="ECO:0000256" key="4">
    <source>
        <dbReference type="ARBA" id="ARBA00022825"/>
    </source>
</evidence>
<dbReference type="InterPro" id="IPR036852">
    <property type="entry name" value="Peptidase_S8/S53_dom_sf"/>
</dbReference>
<keyword evidence="4" id="KW-0720">Serine protease</keyword>
<reference evidence="7 8" key="1">
    <citation type="submission" date="2019-07" db="EMBL/GenBank/DDBJ databases">
        <authorList>
            <person name="Li J."/>
        </authorList>
    </citation>
    <scope>NUCLEOTIDE SEQUENCE [LARGE SCALE GENOMIC DNA]</scope>
    <source>
        <strain evidence="7 8">TKL69</strain>
    </source>
</reference>
<dbReference type="GO" id="GO:0004252">
    <property type="term" value="F:serine-type endopeptidase activity"/>
    <property type="evidence" value="ECO:0007669"/>
    <property type="project" value="InterPro"/>
</dbReference>
<keyword evidence="3" id="KW-0378">Hydrolase</keyword>
<evidence type="ECO:0000256" key="5">
    <source>
        <dbReference type="PROSITE-ProRule" id="PRU01240"/>
    </source>
</evidence>
<dbReference type="GO" id="GO:0006508">
    <property type="term" value="P:proteolysis"/>
    <property type="evidence" value="ECO:0007669"/>
    <property type="project" value="UniProtKB-KW"/>
</dbReference>
<dbReference type="KEGG" id="aqt:FN924_04385"/>
<protein>
    <recommendedName>
        <fullName evidence="6">Peptidase S8/S53 domain-containing protein</fullName>
    </recommendedName>
</protein>
<name>A0A516KDK6_9BACI</name>
<dbReference type="SUPFAM" id="SSF52743">
    <property type="entry name" value="Subtilisin-like"/>
    <property type="match status" value="1"/>
</dbReference>
<keyword evidence="2" id="KW-0645">Protease</keyword>
<evidence type="ECO:0000256" key="1">
    <source>
        <dbReference type="ARBA" id="ARBA00011073"/>
    </source>
</evidence>
<dbReference type="Proteomes" id="UP000315215">
    <property type="component" value="Chromosome"/>
</dbReference>
<dbReference type="PROSITE" id="PS00136">
    <property type="entry name" value="SUBTILASE_ASP"/>
    <property type="match status" value="1"/>
</dbReference>
<evidence type="ECO:0000256" key="3">
    <source>
        <dbReference type="ARBA" id="ARBA00022801"/>
    </source>
</evidence>
<comment type="similarity">
    <text evidence="1 5">Belongs to the peptidase S8 family.</text>
</comment>
<sequence>MPQKVWNDTRQGAGNVVAVIDSGCQIDYLDLKDNIVGRYNFTDDDQGNPSIFYDYVGYGTHVFGIIAAINNDVGVVDVAPKYFSWRVSSSGRNNIGLAFHSLG</sequence>
<evidence type="ECO:0000313" key="8">
    <source>
        <dbReference type="Proteomes" id="UP000315215"/>
    </source>
</evidence>
<keyword evidence="8" id="KW-1185">Reference proteome</keyword>
<gene>
    <name evidence="7" type="ORF">FN924_04385</name>
</gene>
<accession>A0A516KDK6</accession>
<dbReference type="InterPro" id="IPR000209">
    <property type="entry name" value="Peptidase_S8/S53_dom"/>
</dbReference>
<organism evidence="7 8">
    <name type="scientific">Radiobacillus deserti</name>
    <dbReference type="NCBI Taxonomy" id="2594883"/>
    <lineage>
        <taxon>Bacteria</taxon>
        <taxon>Bacillati</taxon>
        <taxon>Bacillota</taxon>
        <taxon>Bacilli</taxon>
        <taxon>Bacillales</taxon>
        <taxon>Bacillaceae</taxon>
        <taxon>Radiobacillus</taxon>
    </lineage>
</organism>
<dbReference type="RefSeq" id="WP_143892229.1">
    <property type="nucleotide sequence ID" value="NZ_CP041666.1"/>
</dbReference>
<evidence type="ECO:0000259" key="6">
    <source>
        <dbReference type="Pfam" id="PF00082"/>
    </source>
</evidence>
<dbReference type="AlphaFoldDB" id="A0A516KDK6"/>
<dbReference type="PROSITE" id="PS51892">
    <property type="entry name" value="SUBTILASE"/>
    <property type="match status" value="1"/>
</dbReference>
<dbReference type="PRINTS" id="PR00723">
    <property type="entry name" value="SUBTILISIN"/>
</dbReference>